<evidence type="ECO:0000259" key="13">
    <source>
        <dbReference type="Pfam" id="PF13953"/>
    </source>
</evidence>
<feature type="domain" description="PapC-like C-terminal" evidence="13">
    <location>
        <begin position="764"/>
        <end position="830"/>
    </location>
</feature>
<evidence type="ECO:0000256" key="1">
    <source>
        <dbReference type="ARBA" id="ARBA00004571"/>
    </source>
</evidence>
<dbReference type="Pfam" id="PF13953">
    <property type="entry name" value="PapC_C"/>
    <property type="match status" value="1"/>
</dbReference>
<keyword evidence="9" id="KW-1015">Disulfide bond</keyword>
<dbReference type="PROSITE" id="PS01151">
    <property type="entry name" value="FIMBRIAL_USHER"/>
    <property type="match status" value="1"/>
</dbReference>
<dbReference type="Pfam" id="PF00577">
    <property type="entry name" value="Usher"/>
    <property type="match status" value="1"/>
</dbReference>
<dbReference type="InterPro" id="IPR000015">
    <property type="entry name" value="Fimb_usher"/>
</dbReference>
<evidence type="ECO:0000256" key="4">
    <source>
        <dbReference type="ARBA" id="ARBA00022452"/>
    </source>
</evidence>
<dbReference type="AlphaFoldDB" id="A0A736JBX7"/>
<evidence type="ECO:0000256" key="11">
    <source>
        <dbReference type="RuleBase" id="RU003884"/>
    </source>
</evidence>
<evidence type="ECO:0000259" key="14">
    <source>
        <dbReference type="Pfam" id="PF13954"/>
    </source>
</evidence>
<dbReference type="EMBL" id="DAASZA010000017">
    <property type="protein sequence ID" value="HAE7613291.1"/>
    <property type="molecule type" value="Genomic_DNA"/>
</dbReference>
<organism evidence="15">
    <name type="scientific">Salmonella enteritidis</name>
    <dbReference type="NCBI Taxonomy" id="149539"/>
    <lineage>
        <taxon>Bacteria</taxon>
        <taxon>Pseudomonadati</taxon>
        <taxon>Pseudomonadota</taxon>
        <taxon>Gammaproteobacteria</taxon>
        <taxon>Enterobacterales</taxon>
        <taxon>Enterobacteriaceae</taxon>
        <taxon>Salmonella</taxon>
    </lineage>
</organism>
<dbReference type="InterPro" id="IPR037224">
    <property type="entry name" value="PapC_N_sf"/>
</dbReference>
<evidence type="ECO:0000256" key="12">
    <source>
        <dbReference type="SAM" id="SignalP"/>
    </source>
</evidence>
<keyword evidence="3 11" id="KW-0813">Transport</keyword>
<feature type="chain" id="PRO_5028353840" evidence="12">
    <location>
        <begin position="29"/>
        <end position="846"/>
    </location>
</feature>
<comment type="subcellular location">
    <subcellularLocation>
        <location evidence="1 11">Cell outer membrane</location>
        <topology evidence="1 11">Multi-pass membrane protein</topology>
    </subcellularLocation>
</comment>
<dbReference type="NCBIfam" id="NF011822">
    <property type="entry name" value="PRK15294.1"/>
    <property type="match status" value="1"/>
</dbReference>
<evidence type="ECO:0000256" key="2">
    <source>
        <dbReference type="ARBA" id="ARBA00008064"/>
    </source>
</evidence>
<evidence type="ECO:0000256" key="5">
    <source>
        <dbReference type="ARBA" id="ARBA00022558"/>
    </source>
</evidence>
<feature type="signal peptide" evidence="12">
    <location>
        <begin position="1"/>
        <end position="28"/>
    </location>
</feature>
<dbReference type="FunFam" id="2.60.40.2610:FF:000001">
    <property type="entry name" value="Outer membrane fimbrial usher protein"/>
    <property type="match status" value="1"/>
</dbReference>
<evidence type="ECO:0000256" key="6">
    <source>
        <dbReference type="ARBA" id="ARBA00022692"/>
    </source>
</evidence>
<dbReference type="Gene3D" id="2.60.40.2070">
    <property type="match status" value="1"/>
</dbReference>
<dbReference type="Pfam" id="PF13954">
    <property type="entry name" value="PapC_N"/>
    <property type="match status" value="1"/>
</dbReference>
<dbReference type="GO" id="GO:0015473">
    <property type="term" value="F:fimbrial usher porin activity"/>
    <property type="evidence" value="ECO:0007669"/>
    <property type="project" value="InterPro"/>
</dbReference>
<dbReference type="PANTHER" id="PTHR30451">
    <property type="entry name" value="OUTER MEMBRANE USHER PROTEIN"/>
    <property type="match status" value="1"/>
</dbReference>
<keyword evidence="6 11" id="KW-0812">Transmembrane</keyword>
<gene>
    <name evidence="15" type="ORF">GNA89_003295</name>
</gene>
<dbReference type="GO" id="GO:0009297">
    <property type="term" value="P:pilus assembly"/>
    <property type="evidence" value="ECO:0007669"/>
    <property type="project" value="InterPro"/>
</dbReference>
<dbReference type="GO" id="GO:0009279">
    <property type="term" value="C:cell outer membrane"/>
    <property type="evidence" value="ECO:0007669"/>
    <property type="project" value="UniProtKB-SubCell"/>
</dbReference>
<evidence type="ECO:0000256" key="7">
    <source>
        <dbReference type="ARBA" id="ARBA00022729"/>
    </source>
</evidence>
<dbReference type="FunFam" id="2.60.40.3110:FF:000001">
    <property type="entry name" value="Putative fimbrial outer membrane usher"/>
    <property type="match status" value="1"/>
</dbReference>
<dbReference type="InterPro" id="IPR025949">
    <property type="entry name" value="PapC-like_C"/>
</dbReference>
<keyword evidence="4" id="KW-1134">Transmembrane beta strand</keyword>
<reference evidence="15" key="1">
    <citation type="journal article" date="2018" name="Genome Biol.">
        <title>SKESA: strategic k-mer extension for scrupulous assemblies.</title>
        <authorList>
            <person name="Souvorov A."/>
            <person name="Agarwala R."/>
            <person name="Lipman D.J."/>
        </authorList>
    </citation>
    <scope>NUCLEOTIDE SEQUENCE</scope>
    <source>
        <strain evidence="15">MB760</strain>
    </source>
</reference>
<keyword evidence="8 11" id="KW-0472">Membrane</keyword>
<dbReference type="FunFam" id="3.10.20.410:FF:000001">
    <property type="entry name" value="Fimbrial outer membrane usher protein"/>
    <property type="match status" value="1"/>
</dbReference>
<sequence>MQFSRVEPRSQLALSFLFICCSIKPALAHDHFNPLSLENDEPGVENVDLSVFEKGGGQAEGTYNVDIYINNTSVETKNIAFKNKKSADNKLSLQPCLSVEQLKQWGVKTENFPELKNDPNGCTDLSLLAGAVAKFNVIGNRLDLAIPQIALIADPREFVPTSEWDEGINAFLLNYSFTGSQDHDIDENRTENSEYANLRPGINIGAWRFRNYSTWNHDSDGQNSWDSAYTYVSRDIEFLKGQLIAGENNTPADVFDSISFKGVQISSDDDMLPDSMKGFAPVIRGVAKSSAQVTVEQNGYTIYKTNVPAGPFAINDLYPTGGSGDLYVTIKESDGSEQHFIVPYASVPVLQREGHLKYDLTVGRTRSSDTHSAQQNFAELTALYGLAGGITAYGGIESTLSNDVYHAALIGTGLNLGDLGALSLDVTNSWSKIKAGDVVSDTLTGQSWRIRYSKDIQSTGTNFTVAGYRYSTKDYYALEDVLDTYSDNSHYDHVRNRTDLSLSQDIIYGSISLTLYNEDYWNDTHTTSLGIGYNNTWHNVSYGINYSYTLNADNSQDEDDDTEDSNDQQISINISIPLDAFMPSTYATYNMNSAKDGDTTHTVGLNGTALAQKNLSWSAQEGYSSQEKATSGNVSATYNGTYADINGGYSYDNHMRRLNYGVQGGVLLHRNGLTLSQPMDDTIILVKAPGAAGVPVNNETGVDTDFRGYAVVPYASPYHRNEVSLDTTGIRKNIELIDTSKTLVPTRGAVVRAEYKTNIGYKALMVLTRINNLPVPFGATVSSLTKPDNHSSFVGDAGQAWLTGLEKQGRLLVKWGPTAADRCQVSYRIPSSPSASGVEILHEQCQ</sequence>
<proteinExistence type="inferred from homology"/>
<evidence type="ECO:0000313" key="15">
    <source>
        <dbReference type="EMBL" id="HAE7613291.1"/>
    </source>
</evidence>
<accession>A0A736JBX7</accession>
<evidence type="ECO:0000256" key="3">
    <source>
        <dbReference type="ARBA" id="ARBA00022448"/>
    </source>
</evidence>
<evidence type="ECO:0000256" key="8">
    <source>
        <dbReference type="ARBA" id="ARBA00023136"/>
    </source>
</evidence>
<keyword evidence="5 11" id="KW-1029">Fimbrium biogenesis</keyword>
<keyword evidence="10 11" id="KW-0998">Cell outer membrane</keyword>
<evidence type="ECO:0000256" key="10">
    <source>
        <dbReference type="ARBA" id="ARBA00023237"/>
    </source>
</evidence>
<name>A0A736JBX7_SALEN</name>
<dbReference type="Gene3D" id="2.60.40.3110">
    <property type="match status" value="1"/>
</dbReference>
<dbReference type="Gene3D" id="3.10.20.410">
    <property type="match status" value="1"/>
</dbReference>
<dbReference type="PANTHER" id="PTHR30451:SF21">
    <property type="entry name" value="FIMBRIAL USHER DOMAIN-CONTAINING PROTEIN YDET-RELATED"/>
    <property type="match status" value="1"/>
</dbReference>
<reference evidence="15" key="2">
    <citation type="submission" date="2018-07" db="EMBL/GenBank/DDBJ databases">
        <authorList>
            <consortium name="NCBI Pathogen Detection Project"/>
        </authorList>
    </citation>
    <scope>NUCLEOTIDE SEQUENCE</scope>
    <source>
        <strain evidence="15">MB760</strain>
    </source>
</reference>
<dbReference type="InterPro" id="IPR043142">
    <property type="entry name" value="PapC-like_C_sf"/>
</dbReference>
<dbReference type="InterPro" id="IPR042186">
    <property type="entry name" value="FimD_plug_dom"/>
</dbReference>
<feature type="domain" description="PapC N-terminal" evidence="14">
    <location>
        <begin position="31"/>
        <end position="178"/>
    </location>
</feature>
<comment type="caution">
    <text evidence="15">The sequence shown here is derived from an EMBL/GenBank/DDBJ whole genome shotgun (WGS) entry which is preliminary data.</text>
</comment>
<dbReference type="SUPFAM" id="SSF141729">
    <property type="entry name" value="FimD N-terminal domain-like"/>
    <property type="match status" value="1"/>
</dbReference>
<protein>
    <submittedName>
        <fullName evidence="15">Fimbrial outer membrane usher protein</fullName>
    </submittedName>
</protein>
<dbReference type="Gene3D" id="2.60.40.2610">
    <property type="entry name" value="Outer membrane usher protein FimD, plug domain"/>
    <property type="match status" value="1"/>
</dbReference>
<dbReference type="InterPro" id="IPR018030">
    <property type="entry name" value="Fimbrial_membr_usher_CS"/>
</dbReference>
<keyword evidence="7 12" id="KW-0732">Signal</keyword>
<comment type="similarity">
    <text evidence="2 11">Belongs to the fimbrial export usher family.</text>
</comment>
<evidence type="ECO:0000256" key="9">
    <source>
        <dbReference type="ARBA" id="ARBA00023157"/>
    </source>
</evidence>
<dbReference type="InterPro" id="IPR025885">
    <property type="entry name" value="PapC_N"/>
</dbReference>